<dbReference type="EMBL" id="DNZF01000165">
    <property type="protein sequence ID" value="HBK53753.1"/>
    <property type="molecule type" value="Genomic_DNA"/>
</dbReference>
<evidence type="ECO:0000256" key="2">
    <source>
        <dbReference type="ARBA" id="ARBA00007131"/>
    </source>
</evidence>
<dbReference type="InterPro" id="IPR029061">
    <property type="entry name" value="THDP-binding"/>
</dbReference>
<proteinExistence type="inferred from homology"/>
<dbReference type="Gene3D" id="3.40.50.970">
    <property type="match status" value="1"/>
</dbReference>
<evidence type="ECO:0000313" key="5">
    <source>
        <dbReference type="EMBL" id="HBK53753.1"/>
    </source>
</evidence>
<gene>
    <name evidence="5" type="ORF">DDZ44_07445</name>
</gene>
<evidence type="ECO:0000313" key="6">
    <source>
        <dbReference type="Proteomes" id="UP000263273"/>
    </source>
</evidence>
<accession>A0A354YWN6</accession>
<keyword evidence="3" id="KW-0786">Thiamine pyrophosphate</keyword>
<protein>
    <submittedName>
        <fullName evidence="5">Transketolase</fullName>
    </submittedName>
</protein>
<dbReference type="AlphaFoldDB" id="A0A354YWN6"/>
<dbReference type="PANTHER" id="PTHR47514:SF1">
    <property type="entry name" value="TRANSKETOLASE N-TERMINAL SECTION-RELATED"/>
    <property type="match status" value="1"/>
</dbReference>
<comment type="cofactor">
    <cofactor evidence="1">
        <name>thiamine diphosphate</name>
        <dbReference type="ChEBI" id="CHEBI:58937"/>
    </cofactor>
</comment>
<dbReference type="Pfam" id="PF00456">
    <property type="entry name" value="Transketolase_N"/>
    <property type="match status" value="1"/>
</dbReference>
<sequence length="111" mass="12445">MRRIGEEELAVTSEKAGIIRQEIIKMLGEAGSGHTGGSLSAADMVACLYFWEMKLDPQKPDWQDRDRFVLSKGHAAPVLYAALAEKGFFPREYLRTLRKLGSPLQGHPDMR</sequence>
<dbReference type="Proteomes" id="UP000263273">
    <property type="component" value="Unassembled WGS sequence"/>
</dbReference>
<comment type="similarity">
    <text evidence="2">Belongs to the transketolase family.</text>
</comment>
<dbReference type="SUPFAM" id="SSF52518">
    <property type="entry name" value="Thiamin diphosphate-binding fold (THDP-binding)"/>
    <property type="match status" value="1"/>
</dbReference>
<evidence type="ECO:0000256" key="1">
    <source>
        <dbReference type="ARBA" id="ARBA00001964"/>
    </source>
</evidence>
<feature type="domain" description="Transketolase N-terminal" evidence="4">
    <location>
        <begin position="16"/>
        <end position="110"/>
    </location>
</feature>
<evidence type="ECO:0000256" key="3">
    <source>
        <dbReference type="ARBA" id="ARBA00023052"/>
    </source>
</evidence>
<dbReference type="InterPro" id="IPR005474">
    <property type="entry name" value="Transketolase_N"/>
</dbReference>
<comment type="caution">
    <text evidence="5">The sequence shown here is derived from an EMBL/GenBank/DDBJ whole genome shotgun (WGS) entry which is preliminary data.</text>
</comment>
<evidence type="ECO:0000259" key="4">
    <source>
        <dbReference type="Pfam" id="PF00456"/>
    </source>
</evidence>
<name>A0A354YWN6_9FIRM</name>
<dbReference type="PANTHER" id="PTHR47514">
    <property type="entry name" value="TRANSKETOLASE N-TERMINAL SECTION-RELATED"/>
    <property type="match status" value="1"/>
</dbReference>
<feature type="non-terminal residue" evidence="5">
    <location>
        <position position="111"/>
    </location>
</feature>
<organism evidence="5 6">
    <name type="scientific">Syntrophomonas wolfei</name>
    <dbReference type="NCBI Taxonomy" id="863"/>
    <lineage>
        <taxon>Bacteria</taxon>
        <taxon>Bacillati</taxon>
        <taxon>Bacillota</taxon>
        <taxon>Clostridia</taxon>
        <taxon>Eubacteriales</taxon>
        <taxon>Syntrophomonadaceae</taxon>
        <taxon>Syntrophomonas</taxon>
    </lineage>
</organism>
<reference evidence="5 6" key="1">
    <citation type="journal article" date="2018" name="Nat. Biotechnol.">
        <title>A standardized bacterial taxonomy based on genome phylogeny substantially revises the tree of life.</title>
        <authorList>
            <person name="Parks D.H."/>
            <person name="Chuvochina M."/>
            <person name="Waite D.W."/>
            <person name="Rinke C."/>
            <person name="Skarshewski A."/>
            <person name="Chaumeil P.A."/>
            <person name="Hugenholtz P."/>
        </authorList>
    </citation>
    <scope>NUCLEOTIDE SEQUENCE [LARGE SCALE GENOMIC DNA]</scope>
    <source>
        <strain evidence="5">UBA10948</strain>
    </source>
</reference>